<dbReference type="InterPro" id="IPR050900">
    <property type="entry name" value="Transposase_IS3/IS150/IS904"/>
</dbReference>
<dbReference type="RefSeq" id="WP_085828842.1">
    <property type="nucleotide sequence ID" value="NZ_FWFJ01000131.1"/>
</dbReference>
<accession>A0A1X7AFT7</accession>
<reference evidence="3" key="1">
    <citation type="submission" date="2017-03" db="EMBL/GenBank/DDBJ databases">
        <authorList>
            <person name="Rodrigo-Torres L."/>
            <person name="Arahal R.D."/>
            <person name="Lucena T."/>
        </authorList>
    </citation>
    <scope>NUCLEOTIDE SEQUENCE [LARGE SCALE GENOMIC DNA]</scope>
    <source>
        <strain evidence="3">CECT 8370</strain>
    </source>
</reference>
<dbReference type="Gene3D" id="3.30.420.10">
    <property type="entry name" value="Ribonuclease H-like superfamily/Ribonuclease H"/>
    <property type="match status" value="1"/>
</dbReference>
<dbReference type="SUPFAM" id="SSF53098">
    <property type="entry name" value="Ribonuclease H-like"/>
    <property type="match status" value="1"/>
</dbReference>
<dbReference type="InterPro" id="IPR025948">
    <property type="entry name" value="HTH-like_dom"/>
</dbReference>
<protein>
    <submittedName>
        <fullName evidence="2">Integrase core domain protein</fullName>
    </submittedName>
</protein>
<dbReference type="OrthoDB" id="9814072at2"/>
<evidence type="ECO:0000313" key="2">
    <source>
        <dbReference type="EMBL" id="SLN77778.1"/>
    </source>
</evidence>
<dbReference type="NCBIfam" id="NF033516">
    <property type="entry name" value="transpos_IS3"/>
    <property type="match status" value="1"/>
</dbReference>
<evidence type="ECO:0000313" key="3">
    <source>
        <dbReference type="Proteomes" id="UP000194012"/>
    </source>
</evidence>
<dbReference type="PANTHER" id="PTHR46889">
    <property type="entry name" value="TRANSPOSASE INSF FOR INSERTION SEQUENCE IS3B-RELATED"/>
    <property type="match status" value="1"/>
</dbReference>
<name>A0A1X7AFT7_9RHOB</name>
<evidence type="ECO:0000259" key="1">
    <source>
        <dbReference type="PROSITE" id="PS50994"/>
    </source>
</evidence>
<dbReference type="InterPro" id="IPR048020">
    <property type="entry name" value="Transpos_IS3"/>
</dbReference>
<dbReference type="InterPro" id="IPR036397">
    <property type="entry name" value="RNaseH_sf"/>
</dbReference>
<dbReference type="Proteomes" id="UP000194012">
    <property type="component" value="Unassembled WGS sequence"/>
</dbReference>
<dbReference type="InterPro" id="IPR012337">
    <property type="entry name" value="RNaseH-like_sf"/>
</dbReference>
<keyword evidence="3" id="KW-1185">Reference proteome</keyword>
<dbReference type="GO" id="GO:0015074">
    <property type="term" value="P:DNA integration"/>
    <property type="evidence" value="ECO:0007669"/>
    <property type="project" value="InterPro"/>
</dbReference>
<proteinExistence type="predicted"/>
<dbReference type="GO" id="GO:0003676">
    <property type="term" value="F:nucleic acid binding"/>
    <property type="evidence" value="ECO:0007669"/>
    <property type="project" value="InterPro"/>
</dbReference>
<dbReference type="InterPro" id="IPR001584">
    <property type="entry name" value="Integrase_cat-core"/>
</dbReference>
<dbReference type="PANTHER" id="PTHR46889:SF7">
    <property type="entry name" value="TRANSPOSASE FOR INSERTION SEQUENCE ELEMENT IS904"/>
    <property type="match status" value="1"/>
</dbReference>
<feature type="domain" description="Integrase catalytic" evidence="1">
    <location>
        <begin position="118"/>
        <end position="222"/>
    </location>
</feature>
<organism evidence="2 3">
    <name type="scientific">Roseovarius gaetbuli</name>
    <dbReference type="NCBI Taxonomy" id="1356575"/>
    <lineage>
        <taxon>Bacteria</taxon>
        <taxon>Pseudomonadati</taxon>
        <taxon>Pseudomonadota</taxon>
        <taxon>Alphaproteobacteria</taxon>
        <taxon>Rhodobacterales</taxon>
        <taxon>Roseobacteraceae</taxon>
        <taxon>Roseovarius</taxon>
    </lineage>
</organism>
<gene>
    <name evidence="2" type="ORF">ROG8370_03983</name>
</gene>
<dbReference type="AlphaFoldDB" id="A0A1X7AFT7"/>
<dbReference type="EMBL" id="FWFJ01000131">
    <property type="protein sequence ID" value="SLN77778.1"/>
    <property type="molecule type" value="Genomic_DNA"/>
</dbReference>
<dbReference type="Pfam" id="PF00665">
    <property type="entry name" value="rve"/>
    <property type="match status" value="1"/>
</dbReference>
<dbReference type="PROSITE" id="PS50994">
    <property type="entry name" value="INTEGRASE"/>
    <property type="match status" value="1"/>
</dbReference>
<dbReference type="Pfam" id="PF13276">
    <property type="entry name" value="HTH_21"/>
    <property type="match status" value="1"/>
</dbReference>
<sequence>MSPSERRKMIRKENTGLSLARQCKLLKISRSSIYYTPVGFDPATIDLMHEIDRIFTRYPFFGSRQIAAYLPQSGFSAGRHRVRRLMAIMGLQAICKGPNTSKKHPQHKIWPYLLRKLAITCPNQVWCSDITYIPVKNGFLYLVAIMDWATRKVLSWRLSNTLDASFCVEALEEAIAKYGTPEIMNADQGSQYTGTDWITTLTKAEIKISMDGRGRYLDNIFI</sequence>